<keyword evidence="8" id="KW-1185">Reference proteome</keyword>
<organism evidence="7 8">
    <name type="scientific">Reichenbachiella agariperforans</name>
    <dbReference type="NCBI Taxonomy" id="156994"/>
    <lineage>
        <taxon>Bacteria</taxon>
        <taxon>Pseudomonadati</taxon>
        <taxon>Bacteroidota</taxon>
        <taxon>Cytophagia</taxon>
        <taxon>Cytophagales</taxon>
        <taxon>Reichenbachiellaceae</taxon>
        <taxon>Reichenbachiella</taxon>
    </lineage>
</organism>
<evidence type="ECO:0000313" key="8">
    <source>
        <dbReference type="Proteomes" id="UP000184474"/>
    </source>
</evidence>
<sequence>MIIDHDETADLLQDTFIKIWEKLDSFKGDAQFYTWVYRIAINHCLQHLKKQKRRRMWSTGYEEEKIAQLQATPSISGDEIQLKLQKAILKLPDKQRLVFNLKYYEDMSYDQIARITNTTSGALRATYHHAVKKIEKMIQMDT</sequence>
<evidence type="ECO:0000256" key="2">
    <source>
        <dbReference type="ARBA" id="ARBA00023015"/>
    </source>
</evidence>
<evidence type="ECO:0000259" key="5">
    <source>
        <dbReference type="Pfam" id="PF04542"/>
    </source>
</evidence>
<dbReference type="PANTHER" id="PTHR43133:SF51">
    <property type="entry name" value="RNA POLYMERASE SIGMA FACTOR"/>
    <property type="match status" value="1"/>
</dbReference>
<dbReference type="PANTHER" id="PTHR43133">
    <property type="entry name" value="RNA POLYMERASE ECF-TYPE SIGMA FACTO"/>
    <property type="match status" value="1"/>
</dbReference>
<dbReference type="SUPFAM" id="SSF88659">
    <property type="entry name" value="Sigma3 and sigma4 domains of RNA polymerase sigma factors"/>
    <property type="match status" value="1"/>
</dbReference>
<name>A0A1M6JYH3_REIAG</name>
<comment type="similarity">
    <text evidence="1">Belongs to the sigma-70 factor family. ECF subfamily.</text>
</comment>
<dbReference type="InterPro" id="IPR014284">
    <property type="entry name" value="RNA_pol_sigma-70_dom"/>
</dbReference>
<dbReference type="Pfam" id="PF08281">
    <property type="entry name" value="Sigma70_r4_2"/>
    <property type="match status" value="1"/>
</dbReference>
<dbReference type="InterPro" id="IPR007627">
    <property type="entry name" value="RNA_pol_sigma70_r2"/>
</dbReference>
<proteinExistence type="inferred from homology"/>
<keyword evidence="2" id="KW-0805">Transcription regulation</keyword>
<evidence type="ECO:0000256" key="1">
    <source>
        <dbReference type="ARBA" id="ARBA00010641"/>
    </source>
</evidence>
<evidence type="ECO:0000313" key="7">
    <source>
        <dbReference type="EMBL" id="SHJ51757.1"/>
    </source>
</evidence>
<gene>
    <name evidence="7" type="ORF">SAMN04488028_101372</name>
</gene>
<dbReference type="SUPFAM" id="SSF88946">
    <property type="entry name" value="Sigma2 domain of RNA polymerase sigma factors"/>
    <property type="match status" value="1"/>
</dbReference>
<dbReference type="Gene3D" id="1.10.10.10">
    <property type="entry name" value="Winged helix-like DNA-binding domain superfamily/Winged helix DNA-binding domain"/>
    <property type="match status" value="1"/>
</dbReference>
<evidence type="ECO:0000256" key="3">
    <source>
        <dbReference type="ARBA" id="ARBA00023082"/>
    </source>
</evidence>
<protein>
    <submittedName>
        <fullName evidence="7">RNA polymerase sigma-70 factor, ECF subfamily</fullName>
    </submittedName>
</protein>
<dbReference type="AlphaFoldDB" id="A0A1M6JYH3"/>
<dbReference type="InterPro" id="IPR013325">
    <property type="entry name" value="RNA_pol_sigma_r2"/>
</dbReference>
<dbReference type="GO" id="GO:0016987">
    <property type="term" value="F:sigma factor activity"/>
    <property type="evidence" value="ECO:0007669"/>
    <property type="project" value="UniProtKB-KW"/>
</dbReference>
<dbReference type="EMBL" id="FRAA01000001">
    <property type="protein sequence ID" value="SHJ51757.1"/>
    <property type="molecule type" value="Genomic_DNA"/>
</dbReference>
<dbReference type="GO" id="GO:0003677">
    <property type="term" value="F:DNA binding"/>
    <property type="evidence" value="ECO:0007669"/>
    <property type="project" value="InterPro"/>
</dbReference>
<keyword evidence="3" id="KW-0731">Sigma factor</keyword>
<keyword evidence="4" id="KW-0804">Transcription</keyword>
<dbReference type="InterPro" id="IPR036388">
    <property type="entry name" value="WH-like_DNA-bd_sf"/>
</dbReference>
<evidence type="ECO:0000259" key="6">
    <source>
        <dbReference type="Pfam" id="PF08281"/>
    </source>
</evidence>
<evidence type="ECO:0000256" key="4">
    <source>
        <dbReference type="ARBA" id="ARBA00023163"/>
    </source>
</evidence>
<reference evidence="8" key="1">
    <citation type="submission" date="2016-11" db="EMBL/GenBank/DDBJ databases">
        <authorList>
            <person name="Varghese N."/>
            <person name="Submissions S."/>
        </authorList>
    </citation>
    <scope>NUCLEOTIDE SEQUENCE [LARGE SCALE GENOMIC DNA]</scope>
    <source>
        <strain evidence="8">DSM 26134</strain>
    </source>
</reference>
<feature type="domain" description="RNA polymerase sigma factor 70 region 4 type 2" evidence="6">
    <location>
        <begin position="82"/>
        <end position="134"/>
    </location>
</feature>
<dbReference type="InterPro" id="IPR013249">
    <property type="entry name" value="RNA_pol_sigma70_r4_t2"/>
</dbReference>
<dbReference type="NCBIfam" id="TIGR02937">
    <property type="entry name" value="sigma70-ECF"/>
    <property type="match status" value="1"/>
</dbReference>
<dbReference type="CDD" id="cd06171">
    <property type="entry name" value="Sigma70_r4"/>
    <property type="match status" value="1"/>
</dbReference>
<accession>A0A1M6JYH3</accession>
<dbReference type="InterPro" id="IPR013324">
    <property type="entry name" value="RNA_pol_sigma_r3/r4-like"/>
</dbReference>
<dbReference type="InterPro" id="IPR039425">
    <property type="entry name" value="RNA_pol_sigma-70-like"/>
</dbReference>
<dbReference type="Gene3D" id="1.10.1740.10">
    <property type="match status" value="1"/>
</dbReference>
<dbReference type="Pfam" id="PF04542">
    <property type="entry name" value="Sigma70_r2"/>
    <property type="match status" value="1"/>
</dbReference>
<feature type="domain" description="RNA polymerase sigma-70 region 2" evidence="5">
    <location>
        <begin position="4"/>
        <end position="54"/>
    </location>
</feature>
<dbReference type="STRING" id="156994.SAMN04488028_101372"/>
<dbReference type="GO" id="GO:0006352">
    <property type="term" value="P:DNA-templated transcription initiation"/>
    <property type="evidence" value="ECO:0007669"/>
    <property type="project" value="InterPro"/>
</dbReference>
<dbReference type="Proteomes" id="UP000184474">
    <property type="component" value="Unassembled WGS sequence"/>
</dbReference>